<dbReference type="GO" id="GO:0005096">
    <property type="term" value="F:GTPase activator activity"/>
    <property type="evidence" value="ECO:0007669"/>
    <property type="project" value="UniProtKB-KW"/>
</dbReference>
<organism evidence="4 5">
    <name type="scientific">Paramarasmius palmivorus</name>
    <dbReference type="NCBI Taxonomy" id="297713"/>
    <lineage>
        <taxon>Eukaryota</taxon>
        <taxon>Fungi</taxon>
        <taxon>Dikarya</taxon>
        <taxon>Basidiomycota</taxon>
        <taxon>Agaricomycotina</taxon>
        <taxon>Agaricomycetes</taxon>
        <taxon>Agaricomycetidae</taxon>
        <taxon>Agaricales</taxon>
        <taxon>Marasmiineae</taxon>
        <taxon>Marasmiaceae</taxon>
        <taxon>Paramarasmius</taxon>
    </lineage>
</organism>
<evidence type="ECO:0000256" key="3">
    <source>
        <dbReference type="ARBA" id="ARBA00022737"/>
    </source>
</evidence>
<dbReference type="GO" id="GO:0048471">
    <property type="term" value="C:perinuclear region of cytoplasm"/>
    <property type="evidence" value="ECO:0007669"/>
    <property type="project" value="TreeGrafter"/>
</dbReference>
<evidence type="ECO:0000256" key="1">
    <source>
        <dbReference type="ARBA" id="ARBA00022468"/>
    </source>
</evidence>
<keyword evidence="1" id="KW-0343">GTPase activation</keyword>
<dbReference type="InterPro" id="IPR032675">
    <property type="entry name" value="LRR_dom_sf"/>
</dbReference>
<keyword evidence="3" id="KW-0677">Repeat</keyword>
<evidence type="ECO:0000256" key="2">
    <source>
        <dbReference type="ARBA" id="ARBA00022614"/>
    </source>
</evidence>
<evidence type="ECO:0000313" key="5">
    <source>
        <dbReference type="Proteomes" id="UP001383192"/>
    </source>
</evidence>
<dbReference type="EMBL" id="JAYKXP010000329">
    <property type="protein sequence ID" value="KAK7015157.1"/>
    <property type="molecule type" value="Genomic_DNA"/>
</dbReference>
<proteinExistence type="predicted"/>
<dbReference type="GO" id="GO:0006913">
    <property type="term" value="P:nucleocytoplasmic transport"/>
    <property type="evidence" value="ECO:0007669"/>
    <property type="project" value="TreeGrafter"/>
</dbReference>
<dbReference type="SMART" id="SM00368">
    <property type="entry name" value="LRR_RI"/>
    <property type="match status" value="6"/>
</dbReference>
<dbReference type="AlphaFoldDB" id="A0AAW0ASS8"/>
<gene>
    <name evidence="4" type="primary">rna1_2</name>
    <name evidence="4" type="ORF">VNI00_019182</name>
</gene>
<dbReference type="PANTHER" id="PTHR24113">
    <property type="entry name" value="RAN GTPASE-ACTIVATING PROTEIN 1"/>
    <property type="match status" value="1"/>
</dbReference>
<comment type="caution">
    <text evidence="4">The sequence shown here is derived from an EMBL/GenBank/DDBJ whole genome shotgun (WGS) entry which is preliminary data.</text>
</comment>
<protein>
    <submittedName>
        <fullName evidence="4">Ran GAP Rna1</fullName>
    </submittedName>
</protein>
<dbReference type="Gene3D" id="3.80.10.10">
    <property type="entry name" value="Ribonuclease Inhibitor"/>
    <property type="match status" value="1"/>
</dbReference>
<dbReference type="Pfam" id="PF13516">
    <property type="entry name" value="LRR_6"/>
    <property type="match status" value="2"/>
</dbReference>
<dbReference type="InterPro" id="IPR001611">
    <property type="entry name" value="Leu-rich_rpt"/>
</dbReference>
<dbReference type="PANTHER" id="PTHR24113:SF12">
    <property type="entry name" value="RAN GTPASE-ACTIVATING PROTEIN 1"/>
    <property type="match status" value="1"/>
</dbReference>
<dbReference type="InterPro" id="IPR027038">
    <property type="entry name" value="RanGap"/>
</dbReference>
<dbReference type="GO" id="GO:0031267">
    <property type="term" value="F:small GTPase binding"/>
    <property type="evidence" value="ECO:0007669"/>
    <property type="project" value="TreeGrafter"/>
</dbReference>
<sequence length="395" mass="42918">MFINSRVVNLRNQGLKLESAAAIDDLFKGIDLADVEEVILTGNTLGVDAAEGLGNVLRKMTKLKVAQLSSIFISRSIDEIPPALTFICNALLECKQLTEVDLSHNAFGQRSVDPVVPLLSDCLSLQVVKLANVGLNWQGGQILAQALLTSAKKSKELDQPSKLKCLVISRNLLKDGSASTWGEVIAAHPNLQRLDMLRTDLREDGIIAIASALAKCRSLRHLNLCDNVIANYGAKEGVRGWKVVADAIRAAEDLRYLDLSSCVLEKDGCDEIIAALGEQSYPRLRKVNLNGNDFSEANYATLKDVITDKLPALTILNIADNDGLEDNDVVAEIGTLLEGRGGRLILEEEDEDEDLYEDTSDLDGEGAVEPRIIKSEDLGVDQLADMISTNLTLQV</sequence>
<name>A0AAW0ASS8_9AGAR</name>
<dbReference type="Proteomes" id="UP001383192">
    <property type="component" value="Unassembled WGS sequence"/>
</dbReference>
<keyword evidence="2" id="KW-0433">Leucine-rich repeat</keyword>
<evidence type="ECO:0000313" key="4">
    <source>
        <dbReference type="EMBL" id="KAK7015157.1"/>
    </source>
</evidence>
<dbReference type="GO" id="GO:0005829">
    <property type="term" value="C:cytosol"/>
    <property type="evidence" value="ECO:0007669"/>
    <property type="project" value="TreeGrafter"/>
</dbReference>
<keyword evidence="5" id="KW-1185">Reference proteome</keyword>
<reference evidence="4 5" key="1">
    <citation type="submission" date="2024-01" db="EMBL/GenBank/DDBJ databases">
        <title>A draft genome for a cacao thread blight-causing isolate of Paramarasmius palmivorus.</title>
        <authorList>
            <person name="Baruah I.K."/>
            <person name="Bukari Y."/>
            <person name="Amoako-Attah I."/>
            <person name="Meinhardt L.W."/>
            <person name="Bailey B.A."/>
            <person name="Cohen S.P."/>
        </authorList>
    </citation>
    <scope>NUCLEOTIDE SEQUENCE [LARGE SCALE GENOMIC DNA]</scope>
    <source>
        <strain evidence="4 5">GH-12</strain>
    </source>
</reference>
<dbReference type="SUPFAM" id="SSF52047">
    <property type="entry name" value="RNI-like"/>
    <property type="match status" value="1"/>
</dbReference>
<dbReference type="GO" id="GO:0005634">
    <property type="term" value="C:nucleus"/>
    <property type="evidence" value="ECO:0007669"/>
    <property type="project" value="TreeGrafter"/>
</dbReference>
<accession>A0AAW0ASS8</accession>